<evidence type="ECO:0000256" key="1">
    <source>
        <dbReference type="ARBA" id="ARBA00004370"/>
    </source>
</evidence>
<dbReference type="SUPFAM" id="SSF57850">
    <property type="entry name" value="RING/U-box"/>
    <property type="match status" value="1"/>
</dbReference>
<keyword evidence="6 11" id="KW-1133">Transmembrane helix</keyword>
<keyword evidence="14" id="KW-1185">Reference proteome</keyword>
<comment type="caution">
    <text evidence="13">The sequence shown here is derived from an EMBL/GenBank/DDBJ whole genome shotgun (WGS) entry which is preliminary data.</text>
</comment>
<dbReference type="Gramene" id="Manes.06G025800.2.v8.1">
    <property type="protein sequence ID" value="Manes.06G025800.2.v8.1.CDS.1"/>
    <property type="gene ID" value="Manes.06G025800.v8.1"/>
</dbReference>
<proteinExistence type="inferred from homology"/>
<dbReference type="SMART" id="SM00184">
    <property type="entry name" value="RING"/>
    <property type="match status" value="1"/>
</dbReference>
<evidence type="ECO:0000256" key="5">
    <source>
        <dbReference type="ARBA" id="ARBA00022833"/>
    </source>
</evidence>
<dbReference type="AlphaFoldDB" id="A0A2C9VMD0"/>
<dbReference type="STRING" id="3983.A0A2C9VMD0"/>
<evidence type="ECO:0000256" key="8">
    <source>
        <dbReference type="ARBA" id="ARBA00024209"/>
    </source>
</evidence>
<dbReference type="PANTHER" id="PTHR46539">
    <property type="entry name" value="E3 UBIQUITIN-PROTEIN LIGASE ATL42"/>
    <property type="match status" value="1"/>
</dbReference>
<keyword evidence="5" id="KW-0862">Zinc</keyword>
<dbReference type="PROSITE" id="PS50089">
    <property type="entry name" value="ZF_RING_2"/>
    <property type="match status" value="1"/>
</dbReference>
<evidence type="ECO:0000256" key="2">
    <source>
        <dbReference type="ARBA" id="ARBA00022692"/>
    </source>
</evidence>
<dbReference type="PANTHER" id="PTHR46539:SF9">
    <property type="entry name" value="RING-H2 FINGER PROTEIN ATL56"/>
    <property type="match status" value="1"/>
</dbReference>
<name>A0A2C9VMD0_MANES</name>
<evidence type="ECO:0000256" key="9">
    <source>
        <dbReference type="PROSITE-ProRule" id="PRU00175"/>
    </source>
</evidence>
<evidence type="ECO:0000256" key="4">
    <source>
        <dbReference type="ARBA" id="ARBA00022771"/>
    </source>
</evidence>
<evidence type="ECO:0000256" key="11">
    <source>
        <dbReference type="SAM" id="Phobius"/>
    </source>
</evidence>
<dbReference type="Pfam" id="PF13639">
    <property type="entry name" value="zf-RING_2"/>
    <property type="match status" value="1"/>
</dbReference>
<protein>
    <recommendedName>
        <fullName evidence="12">RING-type domain-containing protein</fullName>
    </recommendedName>
</protein>
<dbReference type="OrthoDB" id="8062037at2759"/>
<dbReference type="EMBL" id="CM004392">
    <property type="protein sequence ID" value="OAY46765.1"/>
    <property type="molecule type" value="Genomic_DNA"/>
</dbReference>
<dbReference type="Proteomes" id="UP000091857">
    <property type="component" value="Chromosome 6"/>
</dbReference>
<evidence type="ECO:0000256" key="10">
    <source>
        <dbReference type="SAM" id="MobiDB-lite"/>
    </source>
</evidence>
<keyword evidence="7 11" id="KW-0472">Membrane</keyword>
<feature type="compositionally biased region" description="Basic and acidic residues" evidence="10">
    <location>
        <begin position="1"/>
        <end position="11"/>
    </location>
</feature>
<evidence type="ECO:0000313" key="13">
    <source>
        <dbReference type="EMBL" id="OAY46765.1"/>
    </source>
</evidence>
<dbReference type="GO" id="GO:0008270">
    <property type="term" value="F:zinc ion binding"/>
    <property type="evidence" value="ECO:0007669"/>
    <property type="project" value="UniProtKB-KW"/>
</dbReference>
<evidence type="ECO:0000313" key="14">
    <source>
        <dbReference type="Proteomes" id="UP000091857"/>
    </source>
</evidence>
<dbReference type="OMA" id="QPKCHTA"/>
<sequence>MPPHDLHDYHQHRPHGGASPQSLAPKSNPKVLSMILKAIIMTAITTLFFLFLGVAAILLLLATAAFHRHSGPSDSADGLSPKGLKKLPQFKFSRRTKPEDEADCVVCLEGIRQGQWCRKLIACGHVFHRKCIDAWLIKVSACPVCRTRVWLDSGTLPADRPLWGFGWTSESRVW</sequence>
<feature type="region of interest" description="Disordered" evidence="10">
    <location>
        <begin position="1"/>
        <end position="25"/>
    </location>
</feature>
<dbReference type="GO" id="GO:0016020">
    <property type="term" value="C:membrane"/>
    <property type="evidence" value="ECO:0007669"/>
    <property type="project" value="UniProtKB-SubCell"/>
</dbReference>
<comment type="similarity">
    <text evidence="8">Belongs to the RING-type zinc finger family. ATL subfamily.</text>
</comment>
<accession>A0A2C9VMD0</accession>
<keyword evidence="3" id="KW-0479">Metal-binding</keyword>
<organism evidence="13 14">
    <name type="scientific">Manihot esculenta</name>
    <name type="common">Cassava</name>
    <name type="synonym">Jatropha manihot</name>
    <dbReference type="NCBI Taxonomy" id="3983"/>
    <lineage>
        <taxon>Eukaryota</taxon>
        <taxon>Viridiplantae</taxon>
        <taxon>Streptophyta</taxon>
        <taxon>Embryophyta</taxon>
        <taxon>Tracheophyta</taxon>
        <taxon>Spermatophyta</taxon>
        <taxon>Magnoliopsida</taxon>
        <taxon>eudicotyledons</taxon>
        <taxon>Gunneridae</taxon>
        <taxon>Pentapetalae</taxon>
        <taxon>rosids</taxon>
        <taxon>fabids</taxon>
        <taxon>Malpighiales</taxon>
        <taxon>Euphorbiaceae</taxon>
        <taxon>Crotonoideae</taxon>
        <taxon>Manihoteae</taxon>
        <taxon>Manihot</taxon>
    </lineage>
</organism>
<dbReference type="InterPro" id="IPR001841">
    <property type="entry name" value="Znf_RING"/>
</dbReference>
<dbReference type="Gene3D" id="3.30.40.10">
    <property type="entry name" value="Zinc/RING finger domain, C3HC4 (zinc finger)"/>
    <property type="match status" value="1"/>
</dbReference>
<evidence type="ECO:0000256" key="7">
    <source>
        <dbReference type="ARBA" id="ARBA00023136"/>
    </source>
</evidence>
<gene>
    <name evidence="13" type="ORF">MANES_06G025800v8</name>
</gene>
<keyword evidence="2 11" id="KW-0812">Transmembrane</keyword>
<feature type="domain" description="RING-type" evidence="12">
    <location>
        <begin position="104"/>
        <end position="146"/>
    </location>
</feature>
<feature type="transmembrane region" description="Helical" evidence="11">
    <location>
        <begin position="35"/>
        <end position="61"/>
    </location>
</feature>
<evidence type="ECO:0000256" key="6">
    <source>
        <dbReference type="ARBA" id="ARBA00022989"/>
    </source>
</evidence>
<dbReference type="InterPro" id="IPR013083">
    <property type="entry name" value="Znf_RING/FYVE/PHD"/>
</dbReference>
<evidence type="ECO:0000259" key="12">
    <source>
        <dbReference type="PROSITE" id="PS50089"/>
    </source>
</evidence>
<comment type="subcellular location">
    <subcellularLocation>
        <location evidence="1">Membrane</location>
    </subcellularLocation>
</comment>
<evidence type="ECO:0000256" key="3">
    <source>
        <dbReference type="ARBA" id="ARBA00022723"/>
    </source>
</evidence>
<reference evidence="14" key="1">
    <citation type="journal article" date="2016" name="Nat. Biotechnol.">
        <title>Sequencing wild and cultivated cassava and related species reveals extensive interspecific hybridization and genetic diversity.</title>
        <authorList>
            <person name="Bredeson J.V."/>
            <person name="Lyons J.B."/>
            <person name="Prochnik S.E."/>
            <person name="Wu G.A."/>
            <person name="Ha C.M."/>
            <person name="Edsinger-Gonzales E."/>
            <person name="Grimwood J."/>
            <person name="Schmutz J."/>
            <person name="Rabbi I.Y."/>
            <person name="Egesi C."/>
            <person name="Nauluvula P."/>
            <person name="Lebot V."/>
            <person name="Ndunguru J."/>
            <person name="Mkamilo G."/>
            <person name="Bart R.S."/>
            <person name="Setter T.L."/>
            <person name="Gleadow R.M."/>
            <person name="Kulakow P."/>
            <person name="Ferguson M.E."/>
            <person name="Rounsley S."/>
            <person name="Rokhsar D.S."/>
        </authorList>
    </citation>
    <scope>NUCLEOTIDE SEQUENCE [LARGE SCALE GENOMIC DNA]</scope>
    <source>
        <strain evidence="14">cv. AM560-2</strain>
    </source>
</reference>
<keyword evidence="4 9" id="KW-0863">Zinc-finger</keyword>